<organism evidence="1">
    <name type="scientific">Myoviridae sp. ctr0w28</name>
    <dbReference type="NCBI Taxonomy" id="2826703"/>
    <lineage>
        <taxon>Viruses</taxon>
        <taxon>Duplodnaviria</taxon>
        <taxon>Heunggongvirae</taxon>
        <taxon>Uroviricota</taxon>
        <taxon>Caudoviricetes</taxon>
    </lineage>
</organism>
<sequence>MIYVKVNNTLYPASISGKMSDKEWDGRESKAITMEADYDTANALFPDGVAWSIVSEDTVPVVDEAGNPVLDENGEETYTAQQTEFDNSNYSIRGDLTVHTDGTCTVKMGLPTDLEDAYELIYGGM</sequence>
<dbReference type="EMBL" id="BK015227">
    <property type="protein sequence ID" value="DAD96990.1"/>
    <property type="molecule type" value="Genomic_DNA"/>
</dbReference>
<reference evidence="1" key="1">
    <citation type="journal article" date="2021" name="Proc. Natl. Acad. Sci. U.S.A.">
        <title>A Catalog of Tens of Thousands of Viruses from Human Metagenomes Reveals Hidden Associations with Chronic Diseases.</title>
        <authorList>
            <person name="Tisza M.J."/>
            <person name="Buck C.B."/>
        </authorList>
    </citation>
    <scope>NUCLEOTIDE SEQUENCE</scope>
    <source>
        <strain evidence="1">Ctr0w28</strain>
    </source>
</reference>
<proteinExistence type="predicted"/>
<evidence type="ECO:0000313" key="1">
    <source>
        <dbReference type="EMBL" id="DAD96990.1"/>
    </source>
</evidence>
<accession>A0A8S5NQH4</accession>
<protein>
    <submittedName>
        <fullName evidence="1">Uncharacterized protein</fullName>
    </submittedName>
</protein>
<name>A0A8S5NQH4_9CAUD</name>